<accession>A0A6M1QTK2</accession>
<name>A0A6M1QTK2_9ACTN</name>
<evidence type="ECO:0000313" key="2">
    <source>
        <dbReference type="Proteomes" id="UP000483261"/>
    </source>
</evidence>
<comment type="caution">
    <text evidence="1">The sequence shown here is derived from an EMBL/GenBank/DDBJ whole genome shotgun (WGS) entry which is preliminary data.</text>
</comment>
<organism evidence="1 2">
    <name type="scientific">Nocardioides turkmenicus</name>
    <dbReference type="NCBI Taxonomy" id="2711220"/>
    <lineage>
        <taxon>Bacteria</taxon>
        <taxon>Bacillati</taxon>
        <taxon>Actinomycetota</taxon>
        <taxon>Actinomycetes</taxon>
        <taxon>Propionibacteriales</taxon>
        <taxon>Nocardioidaceae</taxon>
        <taxon>Nocardioides</taxon>
    </lineage>
</organism>
<gene>
    <name evidence="1" type="ORF">G5C66_00110</name>
</gene>
<proteinExistence type="predicted"/>
<dbReference type="Proteomes" id="UP000483261">
    <property type="component" value="Unassembled WGS sequence"/>
</dbReference>
<dbReference type="SUPFAM" id="SSF88659">
    <property type="entry name" value="Sigma3 and sigma4 domains of RNA polymerase sigma factors"/>
    <property type="match status" value="1"/>
</dbReference>
<sequence>MAVDTRPTRNTDVPPTVHRETRMARFIRWADDYTLWAFNPPAALAAGASPTRRAEAAVLVEADVDDPVAVLRDLERLRCTVDKRLEDLHEESAQAVRVLRRRGWSFGRIAAETGISNVRVAQLARASLGRGR</sequence>
<dbReference type="AlphaFoldDB" id="A0A6M1QTK2"/>
<keyword evidence="2" id="KW-1185">Reference proteome</keyword>
<dbReference type="InterPro" id="IPR013324">
    <property type="entry name" value="RNA_pol_sigma_r3/r4-like"/>
</dbReference>
<reference evidence="1 2" key="1">
    <citation type="submission" date="2020-02" db="EMBL/GenBank/DDBJ databases">
        <title>Whole-genome analyses of novel actinobacteria.</title>
        <authorList>
            <person name="Sahin N."/>
        </authorList>
    </citation>
    <scope>NUCLEOTIDE SEQUENCE [LARGE SCALE GENOMIC DNA]</scope>
    <source>
        <strain evidence="1 2">KC13</strain>
    </source>
</reference>
<dbReference type="EMBL" id="JAALAA010000001">
    <property type="protein sequence ID" value="NGN91144.1"/>
    <property type="molecule type" value="Genomic_DNA"/>
</dbReference>
<evidence type="ECO:0000313" key="1">
    <source>
        <dbReference type="EMBL" id="NGN91144.1"/>
    </source>
</evidence>
<dbReference type="RefSeq" id="WP_165108515.1">
    <property type="nucleotide sequence ID" value="NZ_JAALAA010000001.1"/>
</dbReference>
<protein>
    <submittedName>
        <fullName evidence="1">Uncharacterized protein</fullName>
    </submittedName>
</protein>